<feature type="compositionally biased region" description="Low complexity" evidence="7">
    <location>
        <begin position="245"/>
        <end position="264"/>
    </location>
</feature>
<dbReference type="SMR" id="A0A1J6IIQ3"/>
<evidence type="ECO:0000256" key="3">
    <source>
        <dbReference type="ARBA" id="ARBA00022692"/>
    </source>
</evidence>
<feature type="transmembrane region" description="Helical" evidence="6">
    <location>
        <begin position="1066"/>
        <end position="1088"/>
    </location>
</feature>
<evidence type="ECO:0000256" key="7">
    <source>
        <dbReference type="SAM" id="MobiDB-lite"/>
    </source>
</evidence>
<dbReference type="InterPro" id="IPR013103">
    <property type="entry name" value="RVT_2"/>
</dbReference>
<feature type="transmembrane region" description="Helical" evidence="6">
    <location>
        <begin position="872"/>
        <end position="897"/>
    </location>
</feature>
<proteinExistence type="inferred from homology"/>
<keyword evidence="4 6" id="KW-1133">Transmembrane helix</keyword>
<dbReference type="InterPro" id="IPR043502">
    <property type="entry name" value="DNA/RNA_pol_sf"/>
</dbReference>
<feature type="region of interest" description="Disordered" evidence="7">
    <location>
        <begin position="1167"/>
        <end position="1189"/>
    </location>
</feature>
<feature type="transmembrane region" description="Helical" evidence="6">
    <location>
        <begin position="1024"/>
        <end position="1046"/>
    </location>
</feature>
<feature type="compositionally biased region" description="Polar residues" evidence="7">
    <location>
        <begin position="233"/>
        <end position="242"/>
    </location>
</feature>
<evidence type="ECO:0000259" key="8">
    <source>
        <dbReference type="Pfam" id="PF07727"/>
    </source>
</evidence>
<dbReference type="GO" id="GO:0042910">
    <property type="term" value="F:xenobiotic transmembrane transporter activity"/>
    <property type="evidence" value="ECO:0007669"/>
    <property type="project" value="InterPro"/>
</dbReference>
<dbReference type="SUPFAM" id="SSF56672">
    <property type="entry name" value="DNA/RNA polymerases"/>
    <property type="match status" value="1"/>
</dbReference>
<feature type="domain" description="Reverse transcriptase Ty1/copia-type" evidence="8">
    <location>
        <begin position="372"/>
        <end position="613"/>
    </location>
</feature>
<comment type="caution">
    <text evidence="9">The sequence shown here is derived from an EMBL/GenBank/DDBJ whole genome shotgun (WGS) entry which is preliminary data.</text>
</comment>
<feature type="transmembrane region" description="Helical" evidence="6">
    <location>
        <begin position="1095"/>
        <end position="1119"/>
    </location>
</feature>
<dbReference type="Pfam" id="PF01554">
    <property type="entry name" value="MatE"/>
    <property type="match status" value="3"/>
</dbReference>
<accession>A0A1J6IIQ3</accession>
<evidence type="ECO:0000313" key="10">
    <source>
        <dbReference type="Proteomes" id="UP000187609"/>
    </source>
</evidence>
<dbReference type="Gramene" id="OIT04578">
    <property type="protein sequence ID" value="OIT04578"/>
    <property type="gene ID" value="A4A49_36831"/>
</dbReference>
<feature type="transmembrane region" description="Helical" evidence="6">
    <location>
        <begin position="838"/>
        <end position="860"/>
    </location>
</feature>
<feature type="transmembrane region" description="Helical" evidence="6">
    <location>
        <begin position="1125"/>
        <end position="1146"/>
    </location>
</feature>
<evidence type="ECO:0000313" key="9">
    <source>
        <dbReference type="EMBL" id="OIT04578.1"/>
    </source>
</evidence>
<feature type="transmembrane region" description="Helical" evidence="6">
    <location>
        <begin position="809"/>
        <end position="832"/>
    </location>
</feature>
<dbReference type="GO" id="GO:0016020">
    <property type="term" value="C:membrane"/>
    <property type="evidence" value="ECO:0007669"/>
    <property type="project" value="UniProtKB-SubCell"/>
</dbReference>
<keyword evidence="10" id="KW-1185">Reference proteome</keyword>
<comment type="subcellular location">
    <subcellularLocation>
        <location evidence="1">Membrane</location>
        <topology evidence="1">Multi-pass membrane protein</topology>
    </subcellularLocation>
</comment>
<dbReference type="EMBL" id="MJEQ01037185">
    <property type="protein sequence ID" value="OIT04578.1"/>
    <property type="molecule type" value="Genomic_DNA"/>
</dbReference>
<name>A0A1J6IIQ3_NICAT</name>
<evidence type="ECO:0000256" key="5">
    <source>
        <dbReference type="ARBA" id="ARBA00023136"/>
    </source>
</evidence>
<evidence type="ECO:0000256" key="2">
    <source>
        <dbReference type="ARBA" id="ARBA00010199"/>
    </source>
</evidence>
<dbReference type="NCBIfam" id="TIGR00797">
    <property type="entry name" value="matE"/>
    <property type="match status" value="1"/>
</dbReference>
<dbReference type="PANTHER" id="PTHR11206">
    <property type="entry name" value="MULTIDRUG RESISTANCE PROTEIN"/>
    <property type="match status" value="1"/>
</dbReference>
<feature type="transmembrane region" description="Helical" evidence="6">
    <location>
        <begin position="903"/>
        <end position="927"/>
    </location>
</feature>
<comment type="similarity">
    <text evidence="2 6">Belongs to the multi antimicrobial extrusion (MATE) (TC 2.A.66.1) family.</text>
</comment>
<feature type="transmembrane region" description="Helical" evidence="6">
    <location>
        <begin position="976"/>
        <end position="1004"/>
    </location>
</feature>
<protein>
    <recommendedName>
        <fullName evidence="6">Protein DETOXIFICATION</fullName>
    </recommendedName>
    <alternativeName>
        <fullName evidence="6">Multidrug and toxic compound extrusion protein</fullName>
    </alternativeName>
</protein>
<dbReference type="GO" id="GO:1990961">
    <property type="term" value="P:xenobiotic detoxification by transmembrane export across the plasma membrane"/>
    <property type="evidence" value="ECO:0007669"/>
    <property type="project" value="InterPro"/>
</dbReference>
<feature type="transmembrane region" description="Helical" evidence="6">
    <location>
        <begin position="51"/>
        <end position="73"/>
    </location>
</feature>
<feature type="transmembrane region" description="Helical" evidence="6">
    <location>
        <begin position="948"/>
        <end position="970"/>
    </location>
</feature>
<dbReference type="Pfam" id="PF07727">
    <property type="entry name" value="RVT_2"/>
    <property type="match status" value="1"/>
</dbReference>
<keyword evidence="5 6" id="KW-0472">Membrane</keyword>
<dbReference type="GO" id="GO:0015297">
    <property type="term" value="F:antiporter activity"/>
    <property type="evidence" value="ECO:0007669"/>
    <property type="project" value="InterPro"/>
</dbReference>
<dbReference type="Proteomes" id="UP000187609">
    <property type="component" value="Unassembled WGS sequence"/>
</dbReference>
<keyword evidence="3 6" id="KW-0812">Transmembrane</keyword>
<evidence type="ECO:0000256" key="1">
    <source>
        <dbReference type="ARBA" id="ARBA00004141"/>
    </source>
</evidence>
<dbReference type="InterPro" id="IPR002528">
    <property type="entry name" value="MATE_fam"/>
</dbReference>
<dbReference type="CDD" id="cd13132">
    <property type="entry name" value="MATE_eukaryotic"/>
    <property type="match status" value="1"/>
</dbReference>
<dbReference type="AlphaFoldDB" id="A0A1J6IIQ3"/>
<sequence>MESPLLDDYSDHHHFQLIGPDGDYRPIRGLKEWWAVFWIESAKLWEIGGPIAFNIICQYGLYAITVAFCGHLGATELSAVSVAQTVIGVFAFGFMILMMHPTQTLDQAYSMIVQEESQRISAGSTTQSGILGGAPVGMKSSTLVTANASNMRPRRNNVLLCDYCKMKGHTRDTCYKLNGYSPGDEIQNAGNAYAMQNVPTIPTMQGFTPEQYQQILKLLSKEPEPTEVANMADSPTPSSDFLANSPVVPTQSSSSIPSVPAESSSDIHDASNSHSSAIPITYPTQVRKSGRVSKPPIWLTDYVHPCPPSTSASTSSLYPIHPFISYSHLAPTFQSFLASFSSDLEPTSFSQAVKDDRWIKAMKLEIEALEQNNAWEVVTLPPGKVPIGYKWIYKIKYNADGTVERFKARLVAKGYTQQEGIDFHDTFSPVAKMTTVRTVIAVAALRQWPIYQMDVHNAFLNGDLHEVVYTTMPQRFGSQGEHRVCRLLKSLYGLKQASRQWNLKLTQALLQSGFHQSRHDYSLFTKTTNEKFVLILVYVDDLLITGNDHEEIDASKASLHQNFKLKDLGELRYFLGIEIAKSSEGIFMSQRKYALEMIAEAGLSGSKPKKTLMEQNLKLTSIEFDEIVKENTDDSILEDRSLFQRLVRKLLYLTITRPDIAYVVQSLSQFMHAPKKSHYEAALHVVRYIKDQPGLGLLMSSNSAERIQGFCDSDWGSCPMSRKSITGFCMKLGSSLISWKAKKQTTISRSSAEAEYRSMAHTVADLTWLSGLLKELTIGMGSALETLCGQAFGAGQVHMLGVYTQRSMIILLLSTFLLLPIYIFATPILKLLGQDHEIAIVAGRFAMLTIPELYSLSINIPTSKFLQAQSKVGVLAWIGFVALVVHALLLWLFIFVFNWGLTGAAISFNLVGWANAIAQFVYVVVWCKDGWKGWSWSAFNDIWAFVRLSIESAVMLCLETWYMMSIIILTGHLKDAVIAVGSLSICINVDGFEAMFFIGVNAAISVRVSNELGLGRARATKYSVYVTVFQSLLIGIVCMIVVLAVRNHLAILFTNSKVLQRAVADLAWLLGITMLLNSVQPVISGVAIGGGWQGLVAYINLGSYYVFGIPLGYVLGYVANLGVMGLWGGMIAGLALQTLLLSVVLYRIDWNKEVEQTTERMRKWGGQHIETEKTAGPQSPKGLRAKIYA</sequence>
<dbReference type="InterPro" id="IPR045069">
    <property type="entry name" value="MATE_euk"/>
</dbReference>
<gene>
    <name evidence="9" type="primary">DTX35_1</name>
    <name evidence="9" type="ORF">A4A49_36831</name>
</gene>
<feature type="region of interest" description="Disordered" evidence="7">
    <location>
        <begin position="227"/>
        <end position="276"/>
    </location>
</feature>
<evidence type="ECO:0000256" key="6">
    <source>
        <dbReference type="RuleBase" id="RU004914"/>
    </source>
</evidence>
<evidence type="ECO:0000256" key="4">
    <source>
        <dbReference type="ARBA" id="ARBA00022989"/>
    </source>
</evidence>
<feature type="transmembrane region" description="Helical" evidence="6">
    <location>
        <begin position="79"/>
        <end position="99"/>
    </location>
</feature>
<dbReference type="CDD" id="cd09272">
    <property type="entry name" value="RNase_HI_RT_Ty1"/>
    <property type="match status" value="1"/>
</dbReference>
<organism evidence="9 10">
    <name type="scientific">Nicotiana attenuata</name>
    <name type="common">Coyote tobacco</name>
    <dbReference type="NCBI Taxonomy" id="49451"/>
    <lineage>
        <taxon>Eukaryota</taxon>
        <taxon>Viridiplantae</taxon>
        <taxon>Streptophyta</taxon>
        <taxon>Embryophyta</taxon>
        <taxon>Tracheophyta</taxon>
        <taxon>Spermatophyta</taxon>
        <taxon>Magnoliopsida</taxon>
        <taxon>eudicotyledons</taxon>
        <taxon>Gunneridae</taxon>
        <taxon>Pentapetalae</taxon>
        <taxon>asterids</taxon>
        <taxon>lamiids</taxon>
        <taxon>Solanales</taxon>
        <taxon>Solanaceae</taxon>
        <taxon>Nicotianoideae</taxon>
        <taxon>Nicotianeae</taxon>
        <taxon>Nicotiana</taxon>
    </lineage>
</organism>
<reference evidence="9" key="1">
    <citation type="submission" date="2016-11" db="EMBL/GenBank/DDBJ databases">
        <title>The genome of Nicotiana attenuata.</title>
        <authorList>
            <person name="Xu S."/>
            <person name="Brockmoeller T."/>
            <person name="Gaquerel E."/>
            <person name="Navarro A."/>
            <person name="Kuhl H."/>
            <person name="Gase K."/>
            <person name="Ling Z."/>
            <person name="Zhou W."/>
            <person name="Kreitzer C."/>
            <person name="Stanke M."/>
            <person name="Tang H."/>
            <person name="Lyons E."/>
            <person name="Pandey P."/>
            <person name="Pandey S.P."/>
            <person name="Timmermann B."/>
            <person name="Baldwin I.T."/>
        </authorList>
    </citation>
    <scope>NUCLEOTIDE SEQUENCE [LARGE SCALE GENOMIC DNA]</scope>
    <source>
        <strain evidence="9">UT</strain>
    </source>
</reference>